<organism evidence="3 4">
    <name type="scientific">Klebsiella aerogenes</name>
    <name type="common">Enterobacter aerogenes</name>
    <dbReference type="NCBI Taxonomy" id="548"/>
    <lineage>
        <taxon>Bacteria</taxon>
        <taxon>Pseudomonadati</taxon>
        <taxon>Pseudomonadota</taxon>
        <taxon>Gammaproteobacteria</taxon>
        <taxon>Enterobacterales</taxon>
        <taxon>Enterobacteriaceae</taxon>
        <taxon>Klebsiella/Raoultella group</taxon>
        <taxon>Klebsiella</taxon>
    </lineage>
</organism>
<protein>
    <submittedName>
        <fullName evidence="3">Anti-virulence regulator CigR family protein</fullName>
    </submittedName>
</protein>
<dbReference type="Proteomes" id="UP001303386">
    <property type="component" value="Unassembled WGS sequence"/>
</dbReference>
<dbReference type="NCBIfam" id="NF040487">
    <property type="entry name" value="T3SS_CigR_fam"/>
    <property type="match status" value="1"/>
</dbReference>
<evidence type="ECO:0000313" key="3">
    <source>
        <dbReference type="EMBL" id="MEA8798130.1"/>
    </source>
</evidence>
<dbReference type="AlphaFoldDB" id="A0AAW9LJH4"/>
<keyword evidence="2" id="KW-0732">Signal</keyword>
<evidence type="ECO:0000313" key="4">
    <source>
        <dbReference type="Proteomes" id="UP001303386"/>
    </source>
</evidence>
<dbReference type="RefSeq" id="WP_230249634.1">
    <property type="nucleotide sequence ID" value="NZ_JAJKKF010000001.1"/>
</dbReference>
<evidence type="ECO:0000256" key="1">
    <source>
        <dbReference type="SAM" id="MobiDB-lite"/>
    </source>
</evidence>
<dbReference type="EMBL" id="JARELW010000001">
    <property type="protein sequence ID" value="MEA8798130.1"/>
    <property type="molecule type" value="Genomic_DNA"/>
</dbReference>
<accession>A0AAW9LJH4</accession>
<reference evidence="3" key="1">
    <citation type="journal article" date="2023" name="J. Hosp. Infect.">
        <title>Cross-contamination of carbapenem-resistant Gram-negative bacteria between patients and hospital environment in the first year of a newly built surgical ward.</title>
        <authorList>
            <person name="Boutin S."/>
            <person name="Scherrer M."/>
            <person name="Spath I."/>
            <person name="Kocer K."/>
            <person name="Heeg K."/>
            <person name="Nurjadi D."/>
        </authorList>
    </citation>
    <scope>NUCLEOTIDE SEQUENCE</scope>
    <source>
        <strain evidence="3">KE10384</strain>
    </source>
</reference>
<feature type="chain" id="PRO_5043398722" evidence="2">
    <location>
        <begin position="27"/>
        <end position="171"/>
    </location>
</feature>
<feature type="region of interest" description="Disordered" evidence="1">
    <location>
        <begin position="30"/>
        <end position="84"/>
    </location>
</feature>
<gene>
    <name evidence="3" type="ORF">PZT46_02500</name>
</gene>
<comment type="caution">
    <text evidence="3">The sequence shown here is derived from an EMBL/GenBank/DDBJ whole genome shotgun (WGS) entry which is preliminary data.</text>
</comment>
<dbReference type="Gene3D" id="3.10.450.160">
    <property type="entry name" value="inner membrane protein cigr"/>
    <property type="match status" value="1"/>
</dbReference>
<feature type="signal peptide" evidence="2">
    <location>
        <begin position="1"/>
        <end position="26"/>
    </location>
</feature>
<name>A0AAW9LJH4_KLEAE</name>
<evidence type="ECO:0000256" key="2">
    <source>
        <dbReference type="SAM" id="SignalP"/>
    </source>
</evidence>
<sequence>MLKRQAIKTALAMVMSVTMAAAPALANPGNGNGNGEHGNSGKNIYHGNSGKNIYHGNKGNHGHSDNAAGKGQRKNYGKPDHVDRDISYTTSRALAVNYGLTGYKALPPGIAKNLARGKPLPPGIAKKTVPASMLNQLPYYPGYEWRVVGNDLVLIALSTAVVTAIINSVFD</sequence>
<proteinExistence type="predicted"/>